<dbReference type="AlphaFoldDB" id="A0A078M0A7"/>
<dbReference type="EMBL" id="CCSE01000001">
    <property type="protein sequence ID" value="CDZ99669.1"/>
    <property type="molecule type" value="Genomic_DNA"/>
</dbReference>
<protein>
    <submittedName>
        <fullName evidence="3">Endospore coat-associated protein YheD</fullName>
    </submittedName>
</protein>
<sequence length="356" mass="41571">MNKLKNIQPVIGILAQSEFHKELYNHCAIVSKFYDCEVFYFSNSNIDSSNDLIKGKTFQNGRWIWKDYSLSNGIDVIFDRLRTASSPKYKHVYDKIKHIPTTHPNFGQKMNKLTFYDKFYEEGTLLENIIPYERFLSTKATLNFLEKHRNIILKPQSSSGGKNLYYIYFNDKNIEVALEKSIISYSSEEFSKWLDNLSGRDNYVLQKFIPSKTLDNHPFDIRVHMIRNINNEWEFLAIVPRVGHDIAKISMLSNGGYIGQWKGFVSRNFSKENYKKINRNIREISLKSVKVMEKVFDSKITEVGIDFVINKDNSIYFVEYNVNKPAEFYAGFDLALNGIGYARYIALNATEEDYIL</sequence>
<evidence type="ECO:0000259" key="2">
    <source>
        <dbReference type="PROSITE" id="PS50975"/>
    </source>
</evidence>
<keyword evidence="1" id="KW-0067">ATP-binding</keyword>
<gene>
    <name evidence="3" type="primary">yheD</name>
    <name evidence="3" type="ORF">BN1048_00593</name>
</gene>
<dbReference type="eggNOG" id="COG0189">
    <property type="taxonomic scope" value="Bacteria"/>
</dbReference>
<dbReference type="GO" id="GO:0005524">
    <property type="term" value="F:ATP binding"/>
    <property type="evidence" value="ECO:0007669"/>
    <property type="project" value="UniProtKB-UniRule"/>
</dbReference>
<dbReference type="SUPFAM" id="SSF56059">
    <property type="entry name" value="Glutathione synthetase ATP-binding domain-like"/>
    <property type="match status" value="1"/>
</dbReference>
<dbReference type="RefSeq" id="WP_035808268.1">
    <property type="nucleotide sequence ID" value="NZ_CCSE01000001.1"/>
</dbReference>
<keyword evidence="4" id="KW-1185">Reference proteome</keyword>
<organism evidence="3 4">
    <name type="scientific">Jeotgalicoccus saudimassiliensis</name>
    <dbReference type="NCBI Taxonomy" id="1461582"/>
    <lineage>
        <taxon>Bacteria</taxon>
        <taxon>Bacillati</taxon>
        <taxon>Bacillota</taxon>
        <taxon>Bacilli</taxon>
        <taxon>Bacillales</taxon>
        <taxon>Staphylococcaceae</taxon>
        <taxon>Jeotgalicoccus</taxon>
    </lineage>
</organism>
<evidence type="ECO:0000256" key="1">
    <source>
        <dbReference type="PROSITE-ProRule" id="PRU00409"/>
    </source>
</evidence>
<proteinExistence type="predicted"/>
<evidence type="ECO:0000313" key="4">
    <source>
        <dbReference type="Proteomes" id="UP000044136"/>
    </source>
</evidence>
<dbReference type="InterPro" id="IPR026838">
    <property type="entry name" value="YheC/D"/>
</dbReference>
<accession>A0A078M0A7</accession>
<dbReference type="Gene3D" id="3.30.1490.20">
    <property type="entry name" value="ATP-grasp fold, A domain"/>
    <property type="match status" value="1"/>
</dbReference>
<dbReference type="InterPro" id="IPR013815">
    <property type="entry name" value="ATP_grasp_subdomain_1"/>
</dbReference>
<feature type="domain" description="ATP-grasp" evidence="2">
    <location>
        <begin position="122"/>
        <end position="350"/>
    </location>
</feature>
<dbReference type="PROSITE" id="PS50975">
    <property type="entry name" value="ATP_GRASP"/>
    <property type="match status" value="1"/>
</dbReference>
<dbReference type="Pfam" id="PF14398">
    <property type="entry name" value="ATPgrasp_YheCD"/>
    <property type="match status" value="1"/>
</dbReference>
<dbReference type="HOGENOM" id="CLU_044334_1_0_9"/>
<keyword evidence="1" id="KW-0547">Nucleotide-binding</keyword>
<dbReference type="Proteomes" id="UP000044136">
    <property type="component" value="Unassembled WGS sequence"/>
</dbReference>
<evidence type="ECO:0000313" key="3">
    <source>
        <dbReference type="EMBL" id="CDZ99669.1"/>
    </source>
</evidence>
<dbReference type="Gene3D" id="3.30.470.20">
    <property type="entry name" value="ATP-grasp fold, B domain"/>
    <property type="match status" value="1"/>
</dbReference>
<name>A0A078M0A7_9STAP</name>
<reference evidence="3 4" key="1">
    <citation type="submission" date="2014-07" db="EMBL/GenBank/DDBJ databases">
        <authorList>
            <person name="Urmite Genomes Urmite Genomes"/>
        </authorList>
    </citation>
    <scope>NUCLEOTIDE SEQUENCE [LARGE SCALE GENOMIC DNA]</scope>
    <source>
        <strain evidence="3 4">13MG44_air</strain>
    </source>
</reference>
<dbReference type="OrthoDB" id="7869153at2"/>
<dbReference type="InterPro" id="IPR011761">
    <property type="entry name" value="ATP-grasp"/>
</dbReference>
<dbReference type="GO" id="GO:0046872">
    <property type="term" value="F:metal ion binding"/>
    <property type="evidence" value="ECO:0007669"/>
    <property type="project" value="InterPro"/>
</dbReference>